<evidence type="ECO:0000256" key="3">
    <source>
        <dbReference type="ARBA" id="ARBA00022730"/>
    </source>
</evidence>
<dbReference type="HAMAP" id="MF_00736">
    <property type="entry name" value="Ribosomal_uL11"/>
    <property type="match status" value="1"/>
</dbReference>
<dbReference type="GO" id="GO:0006412">
    <property type="term" value="P:translation"/>
    <property type="evidence" value="ECO:0007669"/>
    <property type="project" value="UniProtKB-UniRule"/>
</dbReference>
<dbReference type="EMBL" id="WPOM01000005">
    <property type="protein sequence ID" value="MVN32249.1"/>
    <property type="molecule type" value="Genomic_DNA"/>
</dbReference>
<evidence type="ECO:0000313" key="17">
    <source>
        <dbReference type="EMBL" id="TNU91834.1"/>
    </source>
</evidence>
<dbReference type="PANTHER" id="PTHR11661:SF1">
    <property type="entry name" value="LARGE RIBOSOMAL SUBUNIT PROTEIN UL11M"/>
    <property type="match status" value="1"/>
</dbReference>
<keyword evidence="6 7" id="KW-0687">Ribonucleoprotein</keyword>
<reference evidence="18 19" key="2">
    <citation type="journal article" date="2018" name="Elife">
        <title>Discovery and characterization of a prevalent human gut bacterial enzyme sufficient for the inactivation of a family of plant toxins.</title>
        <authorList>
            <person name="Koppel N."/>
            <person name="Bisanz J.E."/>
            <person name="Pandelia M.E."/>
            <person name="Turnbaugh P.J."/>
            <person name="Balskus E.P."/>
        </authorList>
    </citation>
    <scope>NUCLEOTIDE SEQUENCE [LARGE SCALE GENOMIC DNA]</scope>
    <source>
        <strain evidence="16 20">16A</strain>
        <strain evidence="15 19">FAA1-1-60AUCSF</strain>
        <strain evidence="14 18">MR1 #12</strain>
        <strain evidence="13 21">W1 BHI 6</strain>
    </source>
</reference>
<evidence type="ECO:0000256" key="5">
    <source>
        <dbReference type="ARBA" id="ARBA00022980"/>
    </source>
</evidence>
<evidence type="ECO:0000313" key="12">
    <source>
        <dbReference type="EMBL" id="MVN32249.1"/>
    </source>
</evidence>
<dbReference type="EMBL" id="PPTY01000011">
    <property type="protein sequence ID" value="RDB85481.1"/>
    <property type="molecule type" value="Genomic_DNA"/>
</dbReference>
<comment type="function">
    <text evidence="7 9">Forms part of the ribosomal stalk which helps the ribosome interact with GTP-bound translation factors.</text>
</comment>
<evidence type="ECO:0000256" key="2">
    <source>
        <dbReference type="ARBA" id="ARBA00022481"/>
    </source>
</evidence>
<name>A0A369MVL6_EGGLN</name>
<dbReference type="GO" id="GO:0022625">
    <property type="term" value="C:cytosolic large ribosomal subunit"/>
    <property type="evidence" value="ECO:0007669"/>
    <property type="project" value="TreeGrafter"/>
</dbReference>
<dbReference type="FunFam" id="1.10.10.250:FF:000001">
    <property type="entry name" value="50S ribosomal protein L11"/>
    <property type="match status" value="1"/>
</dbReference>
<dbReference type="EMBL" id="PPTU01000008">
    <property type="protein sequence ID" value="RDB70902.1"/>
    <property type="molecule type" value="Genomic_DNA"/>
</dbReference>
<dbReference type="GO" id="GO:0070180">
    <property type="term" value="F:large ribosomal subunit rRNA binding"/>
    <property type="evidence" value="ECO:0007669"/>
    <property type="project" value="UniProtKB-UniRule"/>
</dbReference>
<keyword evidence="4 7" id="KW-0694">RNA-binding</keyword>
<evidence type="ECO:0000259" key="11">
    <source>
        <dbReference type="Pfam" id="PF03946"/>
    </source>
</evidence>
<dbReference type="Pfam" id="PF00298">
    <property type="entry name" value="Ribosomal_L11"/>
    <property type="match status" value="1"/>
</dbReference>
<dbReference type="FunFam" id="3.30.1550.10:FF:000001">
    <property type="entry name" value="50S ribosomal protein L11"/>
    <property type="match status" value="1"/>
</dbReference>
<dbReference type="Proteomes" id="UP000253752">
    <property type="component" value="Unassembled WGS sequence"/>
</dbReference>
<comment type="subunit">
    <text evidence="7">Part of the ribosomal stalk of the 50S ribosomal subunit. Interacts with L10 and the large rRNA to form the base of the stalk. L10 forms an elongated spine to which L12 dimers bind in a sequential fashion forming a multimeric L10(L12)X complex.</text>
</comment>
<dbReference type="PANTHER" id="PTHR11661">
    <property type="entry name" value="60S RIBOSOMAL PROTEIN L12"/>
    <property type="match status" value="1"/>
</dbReference>
<evidence type="ECO:0000259" key="10">
    <source>
        <dbReference type="Pfam" id="PF00298"/>
    </source>
</evidence>
<dbReference type="SUPFAM" id="SSF46906">
    <property type="entry name" value="Ribosomal protein L11, C-terminal domain"/>
    <property type="match status" value="1"/>
</dbReference>
<comment type="PTM">
    <text evidence="7 9">One or more lysine residues are methylated.</text>
</comment>
<evidence type="ECO:0000256" key="7">
    <source>
        <dbReference type="HAMAP-Rule" id="MF_00736"/>
    </source>
</evidence>
<keyword evidence="3 7" id="KW-0699">rRNA-binding</keyword>
<reference evidence="12 23" key="4">
    <citation type="submission" date="2019-11" db="EMBL/GenBank/DDBJ databases">
        <title>Whole genome shotgun sequencing (WGS) data from Adlercreutzia equolifaciens ResAG-91, Eggerthella lenta MRI-F36, MRI-F37, MRI-F40, ResAG-49, ResAG-88, ResAG-121, ResAG-145, and Gordonibacter sp. ResAG-5, ResAG-26, ResAG-43, ResAG-50, ResAG-59.</title>
        <authorList>
            <person name="Stoll D.A."/>
            <person name="Danylec N."/>
            <person name="Franz C.M.A.P."/>
            <person name="Huch M."/>
        </authorList>
    </citation>
    <scope>NUCLEOTIDE SEQUENCE [LARGE SCALE GENOMIC DNA]</scope>
    <source>
        <strain evidence="12 23">ResAG-88</strain>
    </source>
</reference>
<dbReference type="Pfam" id="PF03946">
    <property type="entry name" value="Ribosomal_L11_N"/>
    <property type="match status" value="1"/>
</dbReference>
<dbReference type="NCBIfam" id="TIGR01632">
    <property type="entry name" value="L11_bact"/>
    <property type="match status" value="1"/>
</dbReference>
<dbReference type="InterPro" id="IPR036796">
    <property type="entry name" value="Ribosomal_uL11_N_sf"/>
</dbReference>
<dbReference type="SMART" id="SM00649">
    <property type="entry name" value="RL11"/>
    <property type="match status" value="1"/>
</dbReference>
<dbReference type="InterPro" id="IPR036769">
    <property type="entry name" value="Ribosomal_uL11_C_sf"/>
</dbReference>
<feature type="domain" description="Large ribosomal subunit protein uL11 C-terminal" evidence="10">
    <location>
        <begin position="72"/>
        <end position="140"/>
    </location>
</feature>
<dbReference type="InterPro" id="IPR020784">
    <property type="entry name" value="Ribosomal_uL11_N"/>
</dbReference>
<dbReference type="InterPro" id="IPR006519">
    <property type="entry name" value="Ribosomal_uL11_bac-typ"/>
</dbReference>
<keyword evidence="2 7" id="KW-0488">Methylation</keyword>
<evidence type="ECO:0000313" key="21">
    <source>
        <dbReference type="Proteomes" id="UP000253970"/>
    </source>
</evidence>
<dbReference type="InterPro" id="IPR000911">
    <property type="entry name" value="Ribosomal_uL11"/>
</dbReference>
<evidence type="ECO:0000256" key="1">
    <source>
        <dbReference type="ARBA" id="ARBA00010537"/>
    </source>
</evidence>
<evidence type="ECO:0000313" key="22">
    <source>
        <dbReference type="Proteomes" id="UP000312594"/>
    </source>
</evidence>
<evidence type="ECO:0000313" key="18">
    <source>
        <dbReference type="Proteomes" id="UP000253752"/>
    </source>
</evidence>
<evidence type="ECO:0000256" key="4">
    <source>
        <dbReference type="ARBA" id="ARBA00022884"/>
    </source>
</evidence>
<dbReference type="EMBL" id="PPTX01000006">
    <property type="protein sequence ID" value="RDB80384.1"/>
    <property type="molecule type" value="Genomic_DNA"/>
</dbReference>
<evidence type="ECO:0000256" key="9">
    <source>
        <dbReference type="RuleBase" id="RU003979"/>
    </source>
</evidence>
<accession>A0A369MVL6</accession>
<gene>
    <name evidence="7 14" type="primary">rplK</name>
    <name evidence="16" type="ORF">C1853_06140</name>
    <name evidence="15" type="ORF">C1871_08260</name>
    <name evidence="14" type="ORF">C1872_05545</name>
    <name evidence="13" type="ORF">C1875_06805</name>
    <name evidence="17" type="ORF">FIC87_06110</name>
    <name evidence="12" type="ORF">GO726_03555</name>
</gene>
<dbReference type="CDD" id="cd00349">
    <property type="entry name" value="Ribosomal_L11"/>
    <property type="match status" value="1"/>
</dbReference>
<keyword evidence="5 7" id="KW-0689">Ribosomal protein</keyword>
<dbReference type="Proteomes" id="UP000253915">
    <property type="component" value="Unassembled WGS sequence"/>
</dbReference>
<sequence>MAEKKQTGFIKLQIPAGAANPAPPVGPALGAQGVNIMQFCQAFNAQTQDQSGTIIPVEITVYEDKSFTFVCKTPPAAVLIKEKLNINSGSGLPHVQPVGTLTEDQLREIAEIKMPDLNANTIEAAMEIIAGTARSMGVRIEGREMKIKYVPSKKVAAMLQGKTLED</sequence>
<feature type="domain" description="Large ribosomal subunit protein uL11 N-terminal" evidence="11">
    <location>
        <begin position="10"/>
        <end position="67"/>
    </location>
</feature>
<protein>
    <recommendedName>
        <fullName evidence="7">Large ribosomal subunit protein uL11</fullName>
    </recommendedName>
</protein>
<evidence type="ECO:0000313" key="20">
    <source>
        <dbReference type="Proteomes" id="UP000253915"/>
    </source>
</evidence>
<evidence type="ECO:0000313" key="13">
    <source>
        <dbReference type="EMBL" id="RDB70902.1"/>
    </source>
</evidence>
<evidence type="ECO:0000313" key="15">
    <source>
        <dbReference type="EMBL" id="RDB85481.1"/>
    </source>
</evidence>
<organism evidence="14 18">
    <name type="scientific">Eggerthella lenta</name>
    <name type="common">Eubacterium lentum</name>
    <dbReference type="NCBI Taxonomy" id="84112"/>
    <lineage>
        <taxon>Bacteria</taxon>
        <taxon>Bacillati</taxon>
        <taxon>Actinomycetota</taxon>
        <taxon>Coriobacteriia</taxon>
        <taxon>Eggerthellales</taxon>
        <taxon>Eggerthellaceae</taxon>
        <taxon>Eggerthella</taxon>
    </lineage>
</organism>
<dbReference type="RefSeq" id="WP_009306288.1">
    <property type="nucleotide sequence ID" value="NZ_AP025575.1"/>
</dbReference>
<evidence type="ECO:0000256" key="6">
    <source>
        <dbReference type="ARBA" id="ARBA00023274"/>
    </source>
</evidence>
<dbReference type="EMBL" id="VEVP01000010">
    <property type="protein sequence ID" value="TNU91834.1"/>
    <property type="molecule type" value="Genomic_DNA"/>
</dbReference>
<dbReference type="Proteomes" id="UP000253970">
    <property type="component" value="Unassembled WGS sequence"/>
</dbReference>
<reference evidence="17" key="3">
    <citation type="submission" date="2019-06" db="EMBL/GenBank/DDBJ databases">
        <authorList>
            <person name="Bisanz J.E."/>
            <person name="Turnbaugh P.J."/>
        </authorList>
    </citation>
    <scope>NUCLEOTIDE SEQUENCE</scope>
    <source>
        <strain evidence="17">SECO-MT75m2</strain>
    </source>
</reference>
<comment type="caution">
    <text evidence="14">The sequence shown here is derived from an EMBL/GenBank/DDBJ whole genome shotgun (WGS) entry which is preliminary data.</text>
</comment>
<dbReference type="GeneID" id="69511543"/>
<evidence type="ECO:0000313" key="19">
    <source>
        <dbReference type="Proteomes" id="UP000253857"/>
    </source>
</evidence>
<dbReference type="OMA" id="CKQFNAK"/>
<proteinExistence type="inferred from homology"/>
<dbReference type="AlphaFoldDB" id="A0A369MVL6"/>
<evidence type="ECO:0000313" key="16">
    <source>
        <dbReference type="EMBL" id="RDC39180.1"/>
    </source>
</evidence>
<dbReference type="SUPFAM" id="SSF54747">
    <property type="entry name" value="Ribosomal L11/L12e N-terminal domain"/>
    <property type="match status" value="1"/>
</dbReference>
<dbReference type="GO" id="GO:0003735">
    <property type="term" value="F:structural constituent of ribosome"/>
    <property type="evidence" value="ECO:0007669"/>
    <property type="project" value="InterPro"/>
</dbReference>
<reference evidence="17 22" key="1">
    <citation type="journal article" date="2005" name="Appl. Environ. Microbiol.">
        <title>Intestinal bacterial communities that produce active estrogen-like compounds enterodiol and enterolactone in humans.</title>
        <authorList>
            <person name="Clavel T."/>
            <person name="Henderson G."/>
            <person name="Alpert C.A."/>
            <person name="Philippe C."/>
            <person name="Rigottier-Gois L."/>
            <person name="Dore J."/>
            <person name="Blaut M."/>
        </authorList>
    </citation>
    <scope>NUCLEOTIDE SEQUENCE [LARGE SCALE GENOMIC DNA]</scope>
    <source>
        <strain evidence="17 22">SECO-MT75m2</strain>
    </source>
</reference>
<evidence type="ECO:0000256" key="8">
    <source>
        <dbReference type="RuleBase" id="RU003978"/>
    </source>
</evidence>
<dbReference type="Proteomes" id="UP000253857">
    <property type="component" value="Unassembled WGS sequence"/>
</dbReference>
<dbReference type="Proteomes" id="UP000436429">
    <property type="component" value="Unassembled WGS sequence"/>
</dbReference>
<evidence type="ECO:0000313" key="23">
    <source>
        <dbReference type="Proteomes" id="UP000436429"/>
    </source>
</evidence>
<dbReference type="Gene3D" id="1.10.10.250">
    <property type="entry name" value="Ribosomal protein L11, C-terminal domain"/>
    <property type="match status" value="1"/>
</dbReference>
<dbReference type="Proteomes" id="UP000312594">
    <property type="component" value="Unassembled WGS sequence"/>
</dbReference>
<evidence type="ECO:0000313" key="14">
    <source>
        <dbReference type="EMBL" id="RDB80384.1"/>
    </source>
</evidence>
<comment type="similarity">
    <text evidence="1 7 8">Belongs to the universal ribosomal protein uL11 family.</text>
</comment>
<dbReference type="EMBL" id="PPUQ01000006">
    <property type="protein sequence ID" value="RDC39180.1"/>
    <property type="molecule type" value="Genomic_DNA"/>
</dbReference>
<dbReference type="InterPro" id="IPR020783">
    <property type="entry name" value="Ribosomal_uL11_C"/>
</dbReference>
<dbReference type="Gene3D" id="3.30.1550.10">
    <property type="entry name" value="Ribosomal protein L11/L12, N-terminal domain"/>
    <property type="match status" value="1"/>
</dbReference>